<evidence type="ECO:0000256" key="5">
    <source>
        <dbReference type="ARBA" id="ARBA00022989"/>
    </source>
</evidence>
<dbReference type="GO" id="GO:0005886">
    <property type="term" value="C:plasma membrane"/>
    <property type="evidence" value="ECO:0007669"/>
    <property type="project" value="UniProtKB-SubCell"/>
</dbReference>
<dbReference type="AlphaFoldDB" id="A0A080M5K0"/>
<keyword evidence="5 9" id="KW-1133">Transmembrane helix</keyword>
<dbReference type="InterPro" id="IPR011066">
    <property type="entry name" value="MscS_channel_C_sf"/>
</dbReference>
<dbReference type="InterPro" id="IPR023408">
    <property type="entry name" value="MscS_beta-dom_sf"/>
</dbReference>
<dbReference type="SUPFAM" id="SSF50182">
    <property type="entry name" value="Sm-like ribonucleoproteins"/>
    <property type="match status" value="1"/>
</dbReference>
<feature type="region of interest" description="Disordered" evidence="8">
    <location>
        <begin position="86"/>
        <end position="113"/>
    </location>
</feature>
<dbReference type="EMBL" id="JDST02000074">
    <property type="protein sequence ID" value="KFB75765.1"/>
    <property type="molecule type" value="Genomic_DNA"/>
</dbReference>
<evidence type="ECO:0000259" key="10">
    <source>
        <dbReference type="Pfam" id="PF00924"/>
    </source>
</evidence>
<accession>A0A080M5K0</accession>
<dbReference type="PANTHER" id="PTHR30347">
    <property type="entry name" value="POTASSIUM CHANNEL RELATED"/>
    <property type="match status" value="1"/>
</dbReference>
<dbReference type="Proteomes" id="UP000021315">
    <property type="component" value="Unassembled WGS sequence"/>
</dbReference>
<evidence type="ECO:0000256" key="1">
    <source>
        <dbReference type="ARBA" id="ARBA00004651"/>
    </source>
</evidence>
<keyword evidence="7" id="KW-0175">Coiled coil</keyword>
<feature type="domain" description="Mechanosensitive ion channel MscS C-terminal" evidence="11">
    <location>
        <begin position="707"/>
        <end position="792"/>
    </location>
</feature>
<protein>
    <submittedName>
        <fullName evidence="12">Potassium efflux system KefA</fullName>
    </submittedName>
</protein>
<dbReference type="InterPro" id="IPR006685">
    <property type="entry name" value="MscS_channel_2nd"/>
</dbReference>
<feature type="transmembrane region" description="Helical" evidence="9">
    <location>
        <begin position="549"/>
        <end position="567"/>
    </location>
</feature>
<evidence type="ECO:0000256" key="7">
    <source>
        <dbReference type="SAM" id="Coils"/>
    </source>
</evidence>
<comment type="caution">
    <text evidence="12">The sequence shown here is derived from an EMBL/GenBank/DDBJ whole genome shotgun (WGS) entry which is preliminary data.</text>
</comment>
<dbReference type="SUPFAM" id="SSF82689">
    <property type="entry name" value="Mechanosensitive channel protein MscS (YggB), C-terminal domain"/>
    <property type="match status" value="1"/>
</dbReference>
<evidence type="ECO:0000256" key="2">
    <source>
        <dbReference type="ARBA" id="ARBA00008017"/>
    </source>
</evidence>
<reference evidence="12" key="1">
    <citation type="submission" date="2014-02" db="EMBL/GenBank/DDBJ databases">
        <title>Expanding our view of genomic diversity in Candidatus Accumulibacter clades.</title>
        <authorList>
            <person name="Skennerton C.T."/>
            <person name="Barr J.J."/>
            <person name="Slater F.R."/>
            <person name="Bond P.L."/>
            <person name="Tyson G.W."/>
        </authorList>
    </citation>
    <scope>NUCLEOTIDE SEQUENCE [LARGE SCALE GENOMIC DNA]</scope>
</reference>
<keyword evidence="13" id="KW-1185">Reference proteome</keyword>
<dbReference type="InterPro" id="IPR049278">
    <property type="entry name" value="MS_channel_C"/>
</dbReference>
<dbReference type="SUPFAM" id="SSF82861">
    <property type="entry name" value="Mechanosensitive channel protein MscS (YggB), transmembrane region"/>
    <property type="match status" value="1"/>
</dbReference>
<dbReference type="GO" id="GO:0008381">
    <property type="term" value="F:mechanosensitive monoatomic ion channel activity"/>
    <property type="evidence" value="ECO:0007669"/>
    <property type="project" value="UniProtKB-ARBA"/>
</dbReference>
<dbReference type="InterPro" id="IPR011014">
    <property type="entry name" value="MscS_channel_TM-2"/>
</dbReference>
<evidence type="ECO:0000256" key="6">
    <source>
        <dbReference type="ARBA" id="ARBA00023136"/>
    </source>
</evidence>
<gene>
    <name evidence="12" type="primary">kefA_1</name>
    <name evidence="12" type="ORF">AW06_003146</name>
</gene>
<organism evidence="12 13">
    <name type="scientific">Candidatus Accumulibacter cognatus</name>
    <dbReference type="NCBI Taxonomy" id="2954383"/>
    <lineage>
        <taxon>Bacteria</taxon>
        <taxon>Pseudomonadati</taxon>
        <taxon>Pseudomonadota</taxon>
        <taxon>Betaproteobacteria</taxon>
        <taxon>Candidatus Accumulibacter</taxon>
    </lineage>
</organism>
<dbReference type="InterPro" id="IPR052702">
    <property type="entry name" value="MscS-like_channel"/>
</dbReference>
<dbReference type="PANTHER" id="PTHR30347:SF1">
    <property type="entry name" value="MECHANOSENSITIVE CHANNEL MSCK"/>
    <property type="match status" value="1"/>
</dbReference>
<dbReference type="Pfam" id="PF21082">
    <property type="entry name" value="MS_channel_3rd"/>
    <property type="match status" value="1"/>
</dbReference>
<dbReference type="Gene3D" id="3.30.70.100">
    <property type="match status" value="1"/>
</dbReference>
<dbReference type="InterPro" id="IPR010920">
    <property type="entry name" value="LSM_dom_sf"/>
</dbReference>
<comment type="subcellular location">
    <subcellularLocation>
        <location evidence="1">Cell membrane</location>
        <topology evidence="1">Multi-pass membrane protein</topology>
    </subcellularLocation>
</comment>
<feature type="transmembrane region" description="Helical" evidence="9">
    <location>
        <begin position="614"/>
        <end position="645"/>
    </location>
</feature>
<feature type="coiled-coil region" evidence="7">
    <location>
        <begin position="300"/>
        <end position="341"/>
    </location>
</feature>
<evidence type="ECO:0000313" key="13">
    <source>
        <dbReference type="Proteomes" id="UP000021315"/>
    </source>
</evidence>
<proteinExistence type="inferred from homology"/>
<feature type="transmembrane region" description="Helical" evidence="9">
    <location>
        <begin position="588"/>
        <end position="608"/>
    </location>
</feature>
<evidence type="ECO:0000259" key="11">
    <source>
        <dbReference type="Pfam" id="PF21082"/>
    </source>
</evidence>
<keyword evidence="6 9" id="KW-0472">Membrane</keyword>
<dbReference type="Gene3D" id="2.30.30.60">
    <property type="match status" value="1"/>
</dbReference>
<feature type="compositionally biased region" description="Basic and acidic residues" evidence="8">
    <location>
        <begin position="97"/>
        <end position="106"/>
    </location>
</feature>
<evidence type="ECO:0000256" key="8">
    <source>
        <dbReference type="SAM" id="MobiDB-lite"/>
    </source>
</evidence>
<feature type="domain" description="Mechanosensitive ion channel MscS" evidence="10">
    <location>
        <begin position="632"/>
        <end position="698"/>
    </location>
</feature>
<keyword evidence="4 9" id="KW-0812">Transmembrane</keyword>
<evidence type="ECO:0000256" key="4">
    <source>
        <dbReference type="ARBA" id="ARBA00022692"/>
    </source>
</evidence>
<feature type="region of interest" description="Disordered" evidence="8">
    <location>
        <begin position="238"/>
        <end position="259"/>
    </location>
</feature>
<name>A0A080M5K0_9PROT</name>
<evidence type="ECO:0000313" key="12">
    <source>
        <dbReference type="EMBL" id="KFB75765.1"/>
    </source>
</evidence>
<sequence>MMKTPARSCPAQPTVAVTIGRASRDTSPATVCRQDRSRAWWRSRCHLLPAAAVGRRFRWPDCWPLLILLLLLPAVPAQAQIPWSKTTGALPATSSEPEEKPRDKAARNLAEASRQQEAFRVEQGVPWPTENPSVSERRRLLDRLVVAYGEKIKLLDDIENLKRPKPPDPQQQELLAGFGGPGPYPALRVDALRDAQRAVRILMQRLAAADRALDTLKVGQIEEQRKAAEAVRLAEDRLSRARGQQETDRERDNRDTSLLRRQLAETELVNIGLAKDKIATESKTLQARDTEMERLLTRVLPEQELSKDELEQQQALLRKELKQLNAEAERLLAENGRRAAERERLVADAGRDGAQAAQRLHVLDAQLESDRIRLLALSWAQTLLQASIDAWGQRYVGYRAQDAATRQTVIAWLTRTREELEGRRQLVQQMAHEARAAVREQEARTQVSAAGAASSAQSTELLAAQREQSQAFERVERIVTELLRQIDRWLGDLGGAGSGARAKDWRVAALEIGEAFKRIWNFEMFAVDESTIVDGKSVTVSYGVTVGKSIGALFLFVVGYWLFAALARRLQRVMVQRFGVDQQLASVVRRWAMIALGVLLVIFILNLARIPLTAFAFLGGALAIGVGFGTQTIIKNVISGIIVLFERKIRVGDIIQLGGTTGHVVAVDLRASTVRGFDGVEALVPNSSFLENQVVNWTYSNPRIRREIRVGIAYGSPTQRAAEIILGCAADHGEVLKDPPPDVFFEDFADSALLLVLVFWVELGPLRLSGRRVDSDLRFAIEKGLAAAGIAIPFPQRDLHLDTSRPLAVSIAQQKQEAGDRGAA</sequence>
<keyword evidence="3" id="KW-1003">Cell membrane</keyword>
<dbReference type="Gene3D" id="1.10.287.1260">
    <property type="match status" value="1"/>
</dbReference>
<evidence type="ECO:0000256" key="3">
    <source>
        <dbReference type="ARBA" id="ARBA00022475"/>
    </source>
</evidence>
<feature type="compositionally biased region" description="Polar residues" evidence="8">
    <location>
        <begin position="86"/>
        <end position="95"/>
    </location>
</feature>
<evidence type="ECO:0000256" key="9">
    <source>
        <dbReference type="SAM" id="Phobius"/>
    </source>
</evidence>
<dbReference type="Pfam" id="PF00924">
    <property type="entry name" value="MS_channel_2nd"/>
    <property type="match status" value="1"/>
</dbReference>
<comment type="similarity">
    <text evidence="2">Belongs to the MscS (TC 1.A.23) family.</text>
</comment>